<keyword evidence="2 7" id="KW-0699">rRNA-binding</keyword>
<name>A0A0G0MYQ8_9BACT</name>
<organism evidence="9 10">
    <name type="scientific">Candidatus Falkowbacteria bacterium GW2011_GWE1_38_31</name>
    <dbReference type="NCBI Taxonomy" id="1618638"/>
    <lineage>
        <taxon>Bacteria</taxon>
        <taxon>Candidatus Falkowiibacteriota</taxon>
    </lineage>
</organism>
<dbReference type="GO" id="GO:0005737">
    <property type="term" value="C:cytoplasm"/>
    <property type="evidence" value="ECO:0007669"/>
    <property type="project" value="UniProtKB-ARBA"/>
</dbReference>
<dbReference type="GO" id="GO:0005840">
    <property type="term" value="C:ribosome"/>
    <property type="evidence" value="ECO:0007669"/>
    <property type="project" value="UniProtKB-KW"/>
</dbReference>
<protein>
    <recommendedName>
        <fullName evidence="6 7">Small ribosomal subunit protein uS8</fullName>
    </recommendedName>
</protein>
<gene>
    <name evidence="7" type="primary">rpsH</name>
    <name evidence="9" type="ORF">US91_C0007G0056</name>
</gene>
<dbReference type="EMBL" id="LBUU01000007">
    <property type="protein sequence ID" value="KKQ70046.1"/>
    <property type="molecule type" value="Genomic_DNA"/>
</dbReference>
<dbReference type="Gene3D" id="3.30.1490.10">
    <property type="match status" value="1"/>
</dbReference>
<evidence type="ECO:0000256" key="1">
    <source>
        <dbReference type="ARBA" id="ARBA00006471"/>
    </source>
</evidence>
<evidence type="ECO:0000256" key="5">
    <source>
        <dbReference type="ARBA" id="ARBA00023274"/>
    </source>
</evidence>
<dbReference type="Gene3D" id="3.30.1370.30">
    <property type="match status" value="1"/>
</dbReference>
<dbReference type="FunFam" id="3.30.1370.30:FF:000002">
    <property type="entry name" value="30S ribosomal protein S8"/>
    <property type="match status" value="1"/>
</dbReference>
<dbReference type="PANTHER" id="PTHR11758">
    <property type="entry name" value="40S RIBOSOMAL PROTEIN S15A"/>
    <property type="match status" value="1"/>
</dbReference>
<evidence type="ECO:0000256" key="8">
    <source>
        <dbReference type="RuleBase" id="RU003660"/>
    </source>
</evidence>
<evidence type="ECO:0000256" key="2">
    <source>
        <dbReference type="ARBA" id="ARBA00022730"/>
    </source>
</evidence>
<dbReference type="GO" id="GO:0003735">
    <property type="term" value="F:structural constituent of ribosome"/>
    <property type="evidence" value="ECO:0007669"/>
    <property type="project" value="InterPro"/>
</dbReference>
<dbReference type="HAMAP" id="MF_01302_B">
    <property type="entry name" value="Ribosomal_uS8_B"/>
    <property type="match status" value="1"/>
</dbReference>
<evidence type="ECO:0000256" key="6">
    <source>
        <dbReference type="ARBA" id="ARBA00035258"/>
    </source>
</evidence>
<comment type="caution">
    <text evidence="9">The sequence shown here is derived from an EMBL/GenBank/DDBJ whole genome shotgun (WGS) entry which is preliminary data.</text>
</comment>
<evidence type="ECO:0000256" key="4">
    <source>
        <dbReference type="ARBA" id="ARBA00022980"/>
    </source>
</evidence>
<dbReference type="NCBIfam" id="NF001109">
    <property type="entry name" value="PRK00136.1"/>
    <property type="match status" value="1"/>
</dbReference>
<evidence type="ECO:0000313" key="10">
    <source>
        <dbReference type="Proteomes" id="UP000034022"/>
    </source>
</evidence>
<comment type="similarity">
    <text evidence="1 7 8">Belongs to the universal ribosomal protein uS8 family.</text>
</comment>
<dbReference type="InterPro" id="IPR035987">
    <property type="entry name" value="Ribosomal_uS8_sf"/>
</dbReference>
<dbReference type="AlphaFoldDB" id="A0A0G0MYQ8"/>
<dbReference type="SUPFAM" id="SSF56047">
    <property type="entry name" value="Ribosomal protein S8"/>
    <property type="match status" value="1"/>
</dbReference>
<keyword evidence="3 7" id="KW-0694">RNA-binding</keyword>
<dbReference type="GO" id="GO:1990904">
    <property type="term" value="C:ribonucleoprotein complex"/>
    <property type="evidence" value="ECO:0007669"/>
    <property type="project" value="UniProtKB-KW"/>
</dbReference>
<dbReference type="Pfam" id="PF00410">
    <property type="entry name" value="Ribosomal_S8"/>
    <property type="match status" value="1"/>
</dbReference>
<dbReference type="InterPro" id="IPR047863">
    <property type="entry name" value="Ribosomal_uS8_CS"/>
</dbReference>
<reference evidence="9 10" key="1">
    <citation type="journal article" date="2015" name="Nature">
        <title>rRNA introns, odd ribosomes, and small enigmatic genomes across a large radiation of phyla.</title>
        <authorList>
            <person name="Brown C.T."/>
            <person name="Hug L.A."/>
            <person name="Thomas B.C."/>
            <person name="Sharon I."/>
            <person name="Castelle C.J."/>
            <person name="Singh A."/>
            <person name="Wilkins M.J."/>
            <person name="Williams K.H."/>
            <person name="Banfield J.F."/>
        </authorList>
    </citation>
    <scope>NUCLEOTIDE SEQUENCE [LARGE SCALE GENOMIC DNA]</scope>
</reference>
<comment type="function">
    <text evidence="7">One of the primary rRNA binding proteins, it binds directly to 16S rRNA central domain where it helps coordinate assembly of the platform of the 30S subunit.</text>
</comment>
<evidence type="ECO:0000313" key="9">
    <source>
        <dbReference type="EMBL" id="KKQ70046.1"/>
    </source>
</evidence>
<sequence length="137" mass="15226">MIDPIADMLTRIRNASAVAKQDVVLPMSKIKFEIAKILKSEGWINDVEVLKTGKGKRATTVFDELRIVLKYKKNSISVITNIKRISKPGLKIYANKENLPRVLNNAGIAILSTPQGLMTNKEARKKGMGGEVLCEIY</sequence>
<keyword evidence="5 7" id="KW-0687">Ribonucleoprotein</keyword>
<comment type="subunit">
    <text evidence="7">Part of the 30S ribosomal subunit. Contacts proteins S5 and S12.</text>
</comment>
<proteinExistence type="inferred from homology"/>
<dbReference type="PATRIC" id="fig|1618638.3.peg.873"/>
<keyword evidence="4 7" id="KW-0689">Ribosomal protein</keyword>
<dbReference type="GO" id="GO:0019843">
    <property type="term" value="F:rRNA binding"/>
    <property type="evidence" value="ECO:0007669"/>
    <property type="project" value="UniProtKB-UniRule"/>
</dbReference>
<dbReference type="GO" id="GO:0006412">
    <property type="term" value="P:translation"/>
    <property type="evidence" value="ECO:0007669"/>
    <property type="project" value="UniProtKB-UniRule"/>
</dbReference>
<dbReference type="FunFam" id="3.30.1490.10:FF:000001">
    <property type="entry name" value="30S ribosomal protein S8"/>
    <property type="match status" value="1"/>
</dbReference>
<dbReference type="PROSITE" id="PS00053">
    <property type="entry name" value="RIBOSOMAL_S8"/>
    <property type="match status" value="1"/>
</dbReference>
<dbReference type="InterPro" id="IPR000630">
    <property type="entry name" value="Ribosomal_uS8"/>
</dbReference>
<evidence type="ECO:0000256" key="3">
    <source>
        <dbReference type="ARBA" id="ARBA00022884"/>
    </source>
</evidence>
<evidence type="ECO:0000256" key="7">
    <source>
        <dbReference type="HAMAP-Rule" id="MF_01302"/>
    </source>
</evidence>
<accession>A0A0G0MYQ8</accession>
<dbReference type="Proteomes" id="UP000034022">
    <property type="component" value="Unassembled WGS sequence"/>
</dbReference>